<reference evidence="2" key="1">
    <citation type="journal article" date="2015" name="PLoS Genet.">
        <title>The dynamic genome and transcriptome of the human fungal pathogen Blastomyces and close relative Emmonsia.</title>
        <authorList>
            <person name="Munoz J.F."/>
            <person name="Gauthier G.M."/>
            <person name="Desjardins C.A."/>
            <person name="Gallo J.E."/>
            <person name="Holder J."/>
            <person name="Sullivan T.D."/>
            <person name="Marty A.J."/>
            <person name="Carmen J.C."/>
            <person name="Chen Z."/>
            <person name="Ding L."/>
            <person name="Gujja S."/>
            <person name="Magrini V."/>
            <person name="Misas E."/>
            <person name="Mitreva M."/>
            <person name="Priest M."/>
            <person name="Saif S."/>
            <person name="Whiston E.A."/>
            <person name="Young S."/>
            <person name="Zeng Q."/>
            <person name="Goldman W.E."/>
            <person name="Mardis E.R."/>
            <person name="Taylor J.W."/>
            <person name="McEwen J.G."/>
            <person name="Clay O.K."/>
            <person name="Klein B.S."/>
            <person name="Cuomo C.A."/>
        </authorList>
    </citation>
    <scope>NUCLEOTIDE SEQUENCE [LARGE SCALE GENOMIC DNA]</scope>
    <source>
        <strain evidence="2">UAMH 3008</strain>
    </source>
</reference>
<dbReference type="AlphaFoldDB" id="A0A0G2I503"/>
<dbReference type="EMBL" id="LCZI01000627">
    <property type="protein sequence ID" value="KKZ65513.1"/>
    <property type="molecule type" value="Genomic_DNA"/>
</dbReference>
<evidence type="ECO:0000313" key="2">
    <source>
        <dbReference type="Proteomes" id="UP000034164"/>
    </source>
</evidence>
<dbReference type="VEuPathDB" id="FungiDB:EMCG_08652"/>
<gene>
    <name evidence="1" type="ORF">EMCG_08652</name>
</gene>
<accession>A0A0G2I503</accession>
<dbReference type="OrthoDB" id="10324551at2759"/>
<comment type="caution">
    <text evidence="1">The sequence shown here is derived from an EMBL/GenBank/DDBJ whole genome shotgun (WGS) entry which is preliminary data.</text>
</comment>
<dbReference type="Proteomes" id="UP000034164">
    <property type="component" value="Unassembled WGS sequence"/>
</dbReference>
<proteinExistence type="predicted"/>
<evidence type="ECO:0000313" key="1">
    <source>
        <dbReference type="EMBL" id="KKZ65513.1"/>
    </source>
</evidence>
<organism evidence="1 2">
    <name type="scientific">[Emmonsia] crescens</name>
    <dbReference type="NCBI Taxonomy" id="73230"/>
    <lineage>
        <taxon>Eukaryota</taxon>
        <taxon>Fungi</taxon>
        <taxon>Dikarya</taxon>
        <taxon>Ascomycota</taxon>
        <taxon>Pezizomycotina</taxon>
        <taxon>Eurotiomycetes</taxon>
        <taxon>Eurotiomycetidae</taxon>
        <taxon>Onygenales</taxon>
        <taxon>Ajellomycetaceae</taxon>
        <taxon>Emergomyces</taxon>
    </lineage>
</organism>
<sequence>MIGYPSSHQHAISRPVEASVNAYQCSELVQHTPLLDNCEAAEKRLSVWSAFWLEGRPQAHVLPHCTFAK</sequence>
<name>A0A0G2I503_9EURO</name>
<protein>
    <submittedName>
        <fullName evidence="1">Uncharacterized protein</fullName>
    </submittedName>
</protein>